<feature type="region of interest" description="Disordered" evidence="1">
    <location>
        <begin position="212"/>
        <end position="232"/>
    </location>
</feature>
<dbReference type="AlphaFoldDB" id="A0A8J2P5G7"/>
<dbReference type="PANTHER" id="PTHR47331">
    <property type="entry name" value="PHD-TYPE DOMAIN-CONTAINING PROTEIN"/>
    <property type="match status" value="1"/>
</dbReference>
<keyword evidence="3" id="KW-1185">Reference proteome</keyword>
<dbReference type="Proteomes" id="UP000708208">
    <property type="component" value="Unassembled WGS sequence"/>
</dbReference>
<organism evidence="2 3">
    <name type="scientific">Allacma fusca</name>
    <dbReference type="NCBI Taxonomy" id="39272"/>
    <lineage>
        <taxon>Eukaryota</taxon>
        <taxon>Metazoa</taxon>
        <taxon>Ecdysozoa</taxon>
        <taxon>Arthropoda</taxon>
        <taxon>Hexapoda</taxon>
        <taxon>Collembola</taxon>
        <taxon>Symphypleona</taxon>
        <taxon>Sminthuridae</taxon>
        <taxon>Allacma</taxon>
    </lineage>
</organism>
<dbReference type="OrthoDB" id="5984724at2759"/>
<protein>
    <recommendedName>
        <fullName evidence="4">Peptidase aspartic putative domain-containing protein</fullName>
    </recommendedName>
</protein>
<dbReference type="InterPro" id="IPR005312">
    <property type="entry name" value="DUF1759"/>
</dbReference>
<name>A0A8J2P5G7_9HEXA</name>
<dbReference type="EMBL" id="CAJVCH010233466">
    <property type="protein sequence ID" value="CAG7732545.1"/>
    <property type="molecule type" value="Genomic_DNA"/>
</dbReference>
<dbReference type="Pfam" id="PF03564">
    <property type="entry name" value="DUF1759"/>
    <property type="match status" value="1"/>
</dbReference>
<accession>A0A8J2P5G7</accession>
<dbReference type="PANTHER" id="PTHR47331:SF5">
    <property type="entry name" value="RIBONUCLEASE H"/>
    <property type="match status" value="1"/>
</dbReference>
<evidence type="ECO:0000313" key="3">
    <source>
        <dbReference type="Proteomes" id="UP000708208"/>
    </source>
</evidence>
<proteinExistence type="predicted"/>
<feature type="non-terminal residue" evidence="2">
    <location>
        <position position="1"/>
    </location>
</feature>
<evidence type="ECO:0000313" key="2">
    <source>
        <dbReference type="EMBL" id="CAG7732545.1"/>
    </source>
</evidence>
<comment type="caution">
    <text evidence="2">The sequence shown here is derived from an EMBL/GenBank/DDBJ whole genome shotgun (WGS) entry which is preliminary data.</text>
</comment>
<evidence type="ECO:0000256" key="1">
    <source>
        <dbReference type="SAM" id="MobiDB-lite"/>
    </source>
</evidence>
<dbReference type="CDD" id="cd00303">
    <property type="entry name" value="retropepsin_like"/>
    <property type="match status" value="1"/>
</dbReference>
<sequence>EKRDQTTIINTANAQAQAMVMHPLTSQPIQMKLAKLPETELPKYSGKYEDWLTFSDRFQHTIHNRKDLSGAEKLKYLQAALQGGSGRVIESLSITDTNYIPAWDAVKAKYHHEREIVFNHLDRILDQACVTQGSLVALEKLKSDCNNSFTALKALKREHSLGEDFIVKIMMRKLDAETRKEFKKSLPDREVPSLKSLNEFIDKVVADHATESSEFQTTVPSHRQYDSKTSSKPTRPVASKCSFCQGEHYNYSCKRLLDKPAGERLAFVKETKVCTNCLSPTHATKDCHSKKLCKKCSKNHHTLLHKDIPDSANKPKVQANTAQTANSSHTILATAMVQVKNKYGQDWECRALIDNGSTHTFINSSLVTTLGLKKTLLPNLMEVKGLADTPILSISHTVNISLTSEHYPETVVQTTALIVDKASGLHPSVPVTPQDWKHINGLTLADPTFYKTRGVSLLIGADLYPRIMHGGKSTSFGKFQVHGLQEIFKPRSKV</sequence>
<gene>
    <name evidence="2" type="ORF">AFUS01_LOCUS21055</name>
</gene>
<reference evidence="2" key="1">
    <citation type="submission" date="2021-06" db="EMBL/GenBank/DDBJ databases">
        <authorList>
            <person name="Hodson N. C."/>
            <person name="Mongue J. A."/>
            <person name="Jaron S. K."/>
        </authorList>
    </citation>
    <scope>NUCLEOTIDE SEQUENCE</scope>
</reference>
<evidence type="ECO:0008006" key="4">
    <source>
        <dbReference type="Google" id="ProtNLM"/>
    </source>
</evidence>